<feature type="chain" id="PRO_5029737657" evidence="1">
    <location>
        <begin position="26"/>
        <end position="77"/>
    </location>
</feature>
<proteinExistence type="predicted"/>
<protein>
    <submittedName>
        <fullName evidence="2">Uncharacterized protein</fullName>
    </submittedName>
</protein>
<dbReference type="Proteomes" id="UP000593562">
    <property type="component" value="Unassembled WGS sequence"/>
</dbReference>
<dbReference type="InParanoid" id="A0A7J7CQ35"/>
<dbReference type="PANTHER" id="PTHR34277">
    <property type="entry name" value="CLAVATA3/ESR (CLE)-RELATED PROTEIN 26"/>
    <property type="match status" value="1"/>
</dbReference>
<organism evidence="2 3">
    <name type="scientific">Tripterygium wilfordii</name>
    <name type="common">Thunder God vine</name>
    <dbReference type="NCBI Taxonomy" id="458696"/>
    <lineage>
        <taxon>Eukaryota</taxon>
        <taxon>Viridiplantae</taxon>
        <taxon>Streptophyta</taxon>
        <taxon>Embryophyta</taxon>
        <taxon>Tracheophyta</taxon>
        <taxon>Spermatophyta</taxon>
        <taxon>Magnoliopsida</taxon>
        <taxon>eudicotyledons</taxon>
        <taxon>Gunneridae</taxon>
        <taxon>Pentapetalae</taxon>
        <taxon>rosids</taxon>
        <taxon>fabids</taxon>
        <taxon>Celastrales</taxon>
        <taxon>Celastraceae</taxon>
        <taxon>Tripterygium</taxon>
    </lineage>
</organism>
<sequence length="77" mass="8635">MHSQGSLPVRLLVIVLILASSLVSGEKQTVMGTVGSHNQLQSSSNHEKQKPQQLRQYFDLFSNKRRVPNASDPLHNR</sequence>
<evidence type="ECO:0000313" key="3">
    <source>
        <dbReference type="Proteomes" id="UP000593562"/>
    </source>
</evidence>
<name>A0A7J7CQ35_TRIWF</name>
<dbReference type="InterPro" id="IPR039316">
    <property type="entry name" value="CLE25/26"/>
</dbReference>
<gene>
    <name evidence="2" type="ORF">HS088_TW14G00213</name>
</gene>
<evidence type="ECO:0000313" key="2">
    <source>
        <dbReference type="EMBL" id="KAF5736079.1"/>
    </source>
</evidence>
<dbReference type="PANTHER" id="PTHR34277:SF2">
    <property type="entry name" value="CLAVATA3_ESR (CLE)-RELATED PROTEIN 26"/>
    <property type="match status" value="1"/>
</dbReference>
<feature type="signal peptide" evidence="1">
    <location>
        <begin position="1"/>
        <end position="25"/>
    </location>
</feature>
<dbReference type="AlphaFoldDB" id="A0A7J7CQ35"/>
<accession>A0A7J7CQ35</accession>
<reference evidence="2 3" key="1">
    <citation type="journal article" date="2020" name="Nat. Commun.">
        <title>Genome of Tripterygium wilfordii and identification of cytochrome P450 involved in triptolide biosynthesis.</title>
        <authorList>
            <person name="Tu L."/>
            <person name="Su P."/>
            <person name="Zhang Z."/>
            <person name="Gao L."/>
            <person name="Wang J."/>
            <person name="Hu T."/>
            <person name="Zhou J."/>
            <person name="Zhang Y."/>
            <person name="Zhao Y."/>
            <person name="Liu Y."/>
            <person name="Song Y."/>
            <person name="Tong Y."/>
            <person name="Lu Y."/>
            <person name="Yang J."/>
            <person name="Xu C."/>
            <person name="Jia M."/>
            <person name="Peters R.J."/>
            <person name="Huang L."/>
            <person name="Gao W."/>
        </authorList>
    </citation>
    <scope>NUCLEOTIDE SEQUENCE [LARGE SCALE GENOMIC DNA]</scope>
    <source>
        <strain evidence="3">cv. XIE 37</strain>
        <tissue evidence="2">Leaf</tissue>
    </source>
</reference>
<evidence type="ECO:0000256" key="1">
    <source>
        <dbReference type="SAM" id="SignalP"/>
    </source>
</evidence>
<keyword evidence="3" id="KW-1185">Reference proteome</keyword>
<dbReference type="EMBL" id="JAAARO010000014">
    <property type="protein sequence ID" value="KAF5736079.1"/>
    <property type="molecule type" value="Genomic_DNA"/>
</dbReference>
<keyword evidence="1" id="KW-0732">Signal</keyword>
<comment type="caution">
    <text evidence="2">The sequence shown here is derived from an EMBL/GenBank/DDBJ whole genome shotgun (WGS) entry which is preliminary data.</text>
</comment>